<dbReference type="EMBL" id="VUNI01000007">
    <property type="protein sequence ID" value="MST74558.1"/>
    <property type="molecule type" value="Genomic_DNA"/>
</dbReference>
<organism evidence="4 5">
    <name type="scientific">Roseburia porci</name>
    <dbReference type="NCBI Taxonomy" id="2605790"/>
    <lineage>
        <taxon>Bacteria</taxon>
        <taxon>Bacillati</taxon>
        <taxon>Bacillota</taxon>
        <taxon>Clostridia</taxon>
        <taxon>Lachnospirales</taxon>
        <taxon>Lachnospiraceae</taxon>
        <taxon>Roseburia</taxon>
    </lineage>
</organism>
<feature type="compositionally biased region" description="Basic and acidic residues" evidence="1">
    <location>
        <begin position="11"/>
        <end position="35"/>
    </location>
</feature>
<evidence type="ECO:0000256" key="1">
    <source>
        <dbReference type="SAM" id="MobiDB-lite"/>
    </source>
</evidence>
<name>A0A6L5YQI7_9FIRM</name>
<dbReference type="InterPro" id="IPR006668">
    <property type="entry name" value="Mg_transptr_MgtE_intracell_dom"/>
</dbReference>
<feature type="region of interest" description="Disordered" evidence="1">
    <location>
        <begin position="1"/>
        <end position="52"/>
    </location>
</feature>
<sequence>MAEEMNPNDSQETKEKELTKEERKEQKRREKEEKKLAKKKGKKQGEDQDEEEEKTTGKVVIFFVTLLIILIWLGIIAILIKTDVGGFGSSVLSPMLKNVPYVNKILPASSEAVTDGSQTTEEYPYESLNDAINRIKELEVEVDNAAATKQQDDATIADLQAQVDDLSKYKDEQAAFEDEKEKFYEDVVFSDQAPDISQYKAYYESIDPANAEVLYKQVVEQLTYDSEVEDYAKTYASMKPKEAAAIFDTMTDNLSLVANILSAMDTQSRADILGKMNSDTAAQVTKLLEPEQQQQQ</sequence>
<keyword evidence="2" id="KW-0812">Transmembrane</keyword>
<evidence type="ECO:0000259" key="3">
    <source>
        <dbReference type="Pfam" id="PF03448"/>
    </source>
</evidence>
<dbReference type="Gene3D" id="1.25.60.10">
    <property type="entry name" value="MgtE N-terminal domain-like"/>
    <property type="match status" value="1"/>
</dbReference>
<dbReference type="RefSeq" id="WP_154429526.1">
    <property type="nucleotide sequence ID" value="NZ_VUNI01000007.1"/>
</dbReference>
<keyword evidence="2" id="KW-0472">Membrane</keyword>
<evidence type="ECO:0000313" key="4">
    <source>
        <dbReference type="EMBL" id="MST74558.1"/>
    </source>
</evidence>
<comment type="caution">
    <text evidence="4">The sequence shown here is derived from an EMBL/GenBank/DDBJ whole genome shotgun (WGS) entry which is preliminary data.</text>
</comment>
<proteinExistence type="predicted"/>
<feature type="transmembrane region" description="Helical" evidence="2">
    <location>
        <begin position="59"/>
        <end position="80"/>
    </location>
</feature>
<dbReference type="SUPFAM" id="SSF158791">
    <property type="entry name" value="MgtE N-terminal domain-like"/>
    <property type="match status" value="1"/>
</dbReference>
<dbReference type="AlphaFoldDB" id="A0A6L5YQI7"/>
<dbReference type="Proteomes" id="UP000474024">
    <property type="component" value="Unassembled WGS sequence"/>
</dbReference>
<evidence type="ECO:0000256" key="2">
    <source>
        <dbReference type="SAM" id="Phobius"/>
    </source>
</evidence>
<keyword evidence="5" id="KW-1185">Reference proteome</keyword>
<protein>
    <recommendedName>
        <fullName evidence="3">Magnesium transporter MgtE intracellular domain-containing protein</fullName>
    </recommendedName>
</protein>
<feature type="domain" description="Magnesium transporter MgtE intracellular" evidence="3">
    <location>
        <begin position="228"/>
        <end position="294"/>
    </location>
</feature>
<accession>A0A6L5YQI7</accession>
<keyword evidence="2" id="KW-1133">Transmembrane helix</keyword>
<reference evidence="4 5" key="1">
    <citation type="submission" date="2019-08" db="EMBL/GenBank/DDBJ databases">
        <title>In-depth cultivation of the pig gut microbiome towards novel bacterial diversity and tailored functional studies.</title>
        <authorList>
            <person name="Wylensek D."/>
            <person name="Hitch T.C.A."/>
            <person name="Clavel T."/>
        </authorList>
    </citation>
    <scope>NUCLEOTIDE SEQUENCE [LARGE SCALE GENOMIC DNA]</scope>
    <source>
        <strain evidence="4 5">MUC/MUC-530-WT-4D</strain>
    </source>
</reference>
<dbReference type="InterPro" id="IPR038076">
    <property type="entry name" value="MgtE_N_sf"/>
</dbReference>
<dbReference type="Pfam" id="PF03448">
    <property type="entry name" value="MgtE_N"/>
    <property type="match status" value="1"/>
</dbReference>
<evidence type="ECO:0000313" key="5">
    <source>
        <dbReference type="Proteomes" id="UP000474024"/>
    </source>
</evidence>
<gene>
    <name evidence="4" type="ORF">FYJ75_05825</name>
</gene>